<dbReference type="EMBL" id="JAIWQS010000008">
    <property type="protein sequence ID" value="KAJ8898887.1"/>
    <property type="molecule type" value="Genomic_DNA"/>
</dbReference>
<comment type="subcellular location">
    <subcellularLocation>
        <location evidence="1">Membrane</location>
        <topology evidence="1">Multi-pass membrane protein</topology>
    </subcellularLocation>
</comment>
<accession>A0AAV8UC53</accession>
<feature type="transmembrane region" description="Helical" evidence="6">
    <location>
        <begin position="351"/>
        <end position="372"/>
    </location>
</feature>
<dbReference type="CDD" id="cd13132">
    <property type="entry name" value="MATE_eukaryotic"/>
    <property type="match status" value="1"/>
</dbReference>
<evidence type="ECO:0000313" key="8">
    <source>
        <dbReference type="Proteomes" id="UP001159364"/>
    </source>
</evidence>
<keyword evidence="3 6" id="KW-0812">Transmembrane</keyword>
<name>A0AAV8UC53_9ROSI</name>
<feature type="transmembrane region" description="Helical" evidence="6">
    <location>
        <begin position="452"/>
        <end position="473"/>
    </location>
</feature>
<proteinExistence type="inferred from homology"/>
<keyword evidence="5 6" id="KW-0472">Membrane</keyword>
<gene>
    <name evidence="7" type="ORF">K2173_008196</name>
</gene>
<evidence type="ECO:0000256" key="4">
    <source>
        <dbReference type="ARBA" id="ARBA00022989"/>
    </source>
</evidence>
<evidence type="ECO:0000313" key="7">
    <source>
        <dbReference type="EMBL" id="KAJ8898887.1"/>
    </source>
</evidence>
<dbReference type="Proteomes" id="UP001159364">
    <property type="component" value="Linkage Group LG08"/>
</dbReference>
<dbReference type="InterPro" id="IPR045069">
    <property type="entry name" value="MATE_euk"/>
</dbReference>
<feature type="transmembrane region" description="Helical" evidence="6">
    <location>
        <begin position="83"/>
        <end position="101"/>
    </location>
</feature>
<keyword evidence="8" id="KW-1185">Reference proteome</keyword>
<evidence type="ECO:0000256" key="6">
    <source>
        <dbReference type="RuleBase" id="RU004914"/>
    </source>
</evidence>
<organism evidence="7 8">
    <name type="scientific">Erythroxylum novogranatense</name>
    <dbReference type="NCBI Taxonomy" id="1862640"/>
    <lineage>
        <taxon>Eukaryota</taxon>
        <taxon>Viridiplantae</taxon>
        <taxon>Streptophyta</taxon>
        <taxon>Embryophyta</taxon>
        <taxon>Tracheophyta</taxon>
        <taxon>Spermatophyta</taxon>
        <taxon>Magnoliopsida</taxon>
        <taxon>eudicotyledons</taxon>
        <taxon>Gunneridae</taxon>
        <taxon>Pentapetalae</taxon>
        <taxon>rosids</taxon>
        <taxon>fabids</taxon>
        <taxon>Malpighiales</taxon>
        <taxon>Erythroxylaceae</taxon>
        <taxon>Erythroxylum</taxon>
    </lineage>
</organism>
<comment type="caution">
    <text evidence="7">The sequence shown here is derived from an EMBL/GenBank/DDBJ whole genome shotgun (WGS) entry which is preliminary data.</text>
</comment>
<feature type="transmembrane region" description="Helical" evidence="6">
    <location>
        <begin position="195"/>
        <end position="217"/>
    </location>
</feature>
<dbReference type="Pfam" id="PF01554">
    <property type="entry name" value="MatE"/>
    <property type="match status" value="2"/>
</dbReference>
<dbReference type="PANTHER" id="PTHR11206">
    <property type="entry name" value="MULTIDRUG RESISTANCE PROTEIN"/>
    <property type="match status" value="1"/>
</dbReference>
<evidence type="ECO:0000256" key="1">
    <source>
        <dbReference type="ARBA" id="ARBA00004141"/>
    </source>
</evidence>
<dbReference type="GO" id="GO:0016020">
    <property type="term" value="C:membrane"/>
    <property type="evidence" value="ECO:0007669"/>
    <property type="project" value="UniProtKB-SubCell"/>
</dbReference>
<evidence type="ECO:0000256" key="3">
    <source>
        <dbReference type="ARBA" id="ARBA00022692"/>
    </source>
</evidence>
<protein>
    <recommendedName>
        <fullName evidence="6">Protein DETOXIFICATION</fullName>
    </recommendedName>
    <alternativeName>
        <fullName evidence="6">Multidrug and toxic compound extrusion protein</fullName>
    </alternativeName>
</protein>
<evidence type="ECO:0000256" key="2">
    <source>
        <dbReference type="ARBA" id="ARBA00010199"/>
    </source>
</evidence>
<feature type="transmembrane region" description="Helical" evidence="6">
    <location>
        <begin position="311"/>
        <end position="331"/>
    </location>
</feature>
<feature type="transmembrane region" description="Helical" evidence="6">
    <location>
        <begin position="269"/>
        <end position="290"/>
    </location>
</feature>
<sequence length="508" mass="55415">MNGEDSISRDDGVYIDEEQTTTTRARGLVGQLPVGGRLRLKEVGEEAVSLGKIACPIMMTTLLMYSRSVVSMLFLSRLGKMELAGGTLAIGFLNITGVSVMRGLTVGMDPICGQAYGAKRYNVLSQTYQRALLLLLSVTVPVSFLWLNVEPIFLRLGQDPEITRFVKDFIVFCIPELIAQAVLNPTRSFLRTQGITSPLTVSAIVAVILHTPINYLFVVHFKLGAKGVALALACNTINMNIGLFTYIIASKTSLKPWQGFTALSVFHGWWSLISLALPSLISVCLEWWWYEIMLFICGLLNNPKASVTATGIIIQTTGLIYVFPFSLSNGLTVRVGQALGAGRPLHAQRTAIIGISIAFAYAVTACILIASVRSVWGRLYTNEPLVLDLLSNSLPILGLCELGNCPQTASCGVLTGTARPKHGARINLCSFYLVGLPVSLIMAFKFNLGFQGLWLGLLAAQFTCLSMMVYTLTQTDWKHQAKRADELTMGVEEDRNDLESSLIDATNQ</sequence>
<feature type="transmembrane region" description="Helical" evidence="6">
    <location>
        <begin position="229"/>
        <end position="249"/>
    </location>
</feature>
<reference evidence="7 8" key="1">
    <citation type="submission" date="2021-09" db="EMBL/GenBank/DDBJ databases">
        <title>Genomic insights and catalytic innovation underlie evolution of tropane alkaloids biosynthesis.</title>
        <authorList>
            <person name="Wang Y.-J."/>
            <person name="Tian T."/>
            <person name="Huang J.-P."/>
            <person name="Huang S.-X."/>
        </authorList>
    </citation>
    <scope>NUCLEOTIDE SEQUENCE [LARGE SCALE GENOMIC DNA]</scope>
    <source>
        <strain evidence="7">KIB-2018</strain>
        <tissue evidence="7">Leaf</tissue>
    </source>
</reference>
<dbReference type="NCBIfam" id="TIGR00797">
    <property type="entry name" value="matE"/>
    <property type="match status" value="1"/>
</dbReference>
<feature type="transmembrane region" description="Helical" evidence="6">
    <location>
        <begin position="57"/>
        <end position="76"/>
    </location>
</feature>
<comment type="similarity">
    <text evidence="2 6">Belongs to the multi antimicrobial extrusion (MATE) (TC 2.A.66.1) family.</text>
</comment>
<dbReference type="GO" id="GO:0042910">
    <property type="term" value="F:xenobiotic transmembrane transporter activity"/>
    <property type="evidence" value="ECO:0007669"/>
    <property type="project" value="InterPro"/>
</dbReference>
<feature type="transmembrane region" description="Helical" evidence="6">
    <location>
        <begin position="426"/>
        <end position="446"/>
    </location>
</feature>
<dbReference type="GO" id="GO:1990961">
    <property type="term" value="P:xenobiotic detoxification by transmembrane export across the plasma membrane"/>
    <property type="evidence" value="ECO:0007669"/>
    <property type="project" value="InterPro"/>
</dbReference>
<keyword evidence="4 6" id="KW-1133">Transmembrane helix</keyword>
<dbReference type="GO" id="GO:0015297">
    <property type="term" value="F:antiporter activity"/>
    <property type="evidence" value="ECO:0007669"/>
    <property type="project" value="InterPro"/>
</dbReference>
<dbReference type="AlphaFoldDB" id="A0AAV8UC53"/>
<evidence type="ECO:0000256" key="5">
    <source>
        <dbReference type="ARBA" id="ARBA00023136"/>
    </source>
</evidence>
<dbReference type="InterPro" id="IPR002528">
    <property type="entry name" value="MATE_fam"/>
</dbReference>
<feature type="transmembrane region" description="Helical" evidence="6">
    <location>
        <begin position="131"/>
        <end position="153"/>
    </location>
</feature>